<gene>
    <name evidence="2" type="ORF">Acr_23g0018100</name>
</gene>
<dbReference type="PANTHER" id="PTHR48045">
    <property type="entry name" value="UDP-GLYCOSYLTRANSFERASE 72B1"/>
    <property type="match status" value="1"/>
</dbReference>
<sequence length="241" mass="27174">MFYGKGLKTLSRCLEGMSLVSKAQYLLRAKVESRTIDALRKISLIPIYSIGPAIPYFNLENNDNDIDCLQWLNSQPKSSVLYISHGSFLSVSKAQMDEIIVGVKNSGVRILWVARGEASWITDLCGGDQILNSKTLVEDWKIGWKVRCEMGDEEHLVTKEEIAGIVQRFMDLESKERKEERKRAKELRETCLRATSKGGSAETDIDAFIQDISQSATPEQTLSHCLQHISLQVQVQVQSCY</sequence>
<evidence type="ECO:0000256" key="1">
    <source>
        <dbReference type="SAM" id="Coils"/>
    </source>
</evidence>
<dbReference type="EMBL" id="BJWL01000023">
    <property type="protein sequence ID" value="GFZ13425.1"/>
    <property type="molecule type" value="Genomic_DNA"/>
</dbReference>
<organism evidence="2 3">
    <name type="scientific">Actinidia rufa</name>
    <dbReference type="NCBI Taxonomy" id="165716"/>
    <lineage>
        <taxon>Eukaryota</taxon>
        <taxon>Viridiplantae</taxon>
        <taxon>Streptophyta</taxon>
        <taxon>Embryophyta</taxon>
        <taxon>Tracheophyta</taxon>
        <taxon>Spermatophyta</taxon>
        <taxon>Magnoliopsida</taxon>
        <taxon>eudicotyledons</taxon>
        <taxon>Gunneridae</taxon>
        <taxon>Pentapetalae</taxon>
        <taxon>asterids</taxon>
        <taxon>Ericales</taxon>
        <taxon>Actinidiaceae</taxon>
        <taxon>Actinidia</taxon>
    </lineage>
</organism>
<evidence type="ECO:0000313" key="3">
    <source>
        <dbReference type="Proteomes" id="UP000585474"/>
    </source>
</evidence>
<dbReference type="OrthoDB" id="5835829at2759"/>
<dbReference type="AlphaFoldDB" id="A0A7J0GRI5"/>
<keyword evidence="1" id="KW-0175">Coiled coil</keyword>
<feature type="coiled-coil region" evidence="1">
    <location>
        <begin position="170"/>
        <end position="197"/>
    </location>
</feature>
<dbReference type="SUPFAM" id="SSF53756">
    <property type="entry name" value="UDP-Glycosyltransferase/glycogen phosphorylase"/>
    <property type="match status" value="1"/>
</dbReference>
<comment type="caution">
    <text evidence="2">The sequence shown here is derived from an EMBL/GenBank/DDBJ whole genome shotgun (WGS) entry which is preliminary data.</text>
</comment>
<evidence type="ECO:0008006" key="4">
    <source>
        <dbReference type="Google" id="ProtNLM"/>
    </source>
</evidence>
<evidence type="ECO:0000313" key="2">
    <source>
        <dbReference type="EMBL" id="GFZ13425.1"/>
    </source>
</evidence>
<dbReference type="Proteomes" id="UP000585474">
    <property type="component" value="Unassembled WGS sequence"/>
</dbReference>
<accession>A0A7J0GRI5</accession>
<reference evidence="2 3" key="1">
    <citation type="submission" date="2019-07" db="EMBL/GenBank/DDBJ databases">
        <title>De Novo Assembly of kiwifruit Actinidia rufa.</title>
        <authorList>
            <person name="Sugita-Konishi S."/>
            <person name="Sato K."/>
            <person name="Mori E."/>
            <person name="Abe Y."/>
            <person name="Kisaki G."/>
            <person name="Hamano K."/>
            <person name="Suezawa K."/>
            <person name="Otani M."/>
            <person name="Fukuda T."/>
            <person name="Manabe T."/>
            <person name="Gomi K."/>
            <person name="Tabuchi M."/>
            <person name="Akimitsu K."/>
            <person name="Kataoka I."/>
        </authorList>
    </citation>
    <scope>NUCLEOTIDE SEQUENCE [LARGE SCALE GENOMIC DNA]</scope>
    <source>
        <strain evidence="3">cv. Fuchu</strain>
    </source>
</reference>
<keyword evidence="3" id="KW-1185">Reference proteome</keyword>
<dbReference type="Gene3D" id="3.40.50.2000">
    <property type="entry name" value="Glycogen Phosphorylase B"/>
    <property type="match status" value="2"/>
</dbReference>
<protein>
    <recommendedName>
        <fullName evidence="4">UDP-Glycosyltransferase superfamily protein</fullName>
    </recommendedName>
</protein>
<dbReference type="PANTHER" id="PTHR48045:SF22">
    <property type="entry name" value="UDP-GLUCURONOSYL_UDP-GLUCOSYLTRANSFERASE"/>
    <property type="match status" value="1"/>
</dbReference>
<name>A0A7J0GRI5_9ERIC</name>
<proteinExistence type="predicted"/>